<organism evidence="1 2">
    <name type="scientific">Plenodomus tracheiphilus IPT5</name>
    <dbReference type="NCBI Taxonomy" id="1408161"/>
    <lineage>
        <taxon>Eukaryota</taxon>
        <taxon>Fungi</taxon>
        <taxon>Dikarya</taxon>
        <taxon>Ascomycota</taxon>
        <taxon>Pezizomycotina</taxon>
        <taxon>Dothideomycetes</taxon>
        <taxon>Pleosporomycetidae</taxon>
        <taxon>Pleosporales</taxon>
        <taxon>Pleosporineae</taxon>
        <taxon>Leptosphaeriaceae</taxon>
        <taxon>Plenodomus</taxon>
    </lineage>
</organism>
<sequence>MNIQTPLYTVCTAKTHQTHRLCQMYNHDDMVICRRHEAHWKLFPVTPRLPGSIRQCRSITRNPRGVADEMQPKRRGGILVSSRLRDRRRSNAGARMLLEVQTNWIMSGGLRLVAKLSV</sequence>
<accession>A0A6A7AXW5</accession>
<protein>
    <submittedName>
        <fullName evidence="1">Uncharacterized protein</fullName>
    </submittedName>
</protein>
<dbReference type="AlphaFoldDB" id="A0A6A7AXW5"/>
<reference evidence="1" key="1">
    <citation type="submission" date="2020-01" db="EMBL/GenBank/DDBJ databases">
        <authorList>
            <consortium name="DOE Joint Genome Institute"/>
            <person name="Haridas S."/>
            <person name="Albert R."/>
            <person name="Binder M."/>
            <person name="Bloem J."/>
            <person name="Labutti K."/>
            <person name="Salamov A."/>
            <person name="Andreopoulos B."/>
            <person name="Baker S.E."/>
            <person name="Barry K."/>
            <person name="Bills G."/>
            <person name="Bluhm B.H."/>
            <person name="Cannon C."/>
            <person name="Castanera R."/>
            <person name="Culley D.E."/>
            <person name="Daum C."/>
            <person name="Ezra D."/>
            <person name="Gonzalez J.B."/>
            <person name="Henrissat B."/>
            <person name="Kuo A."/>
            <person name="Liang C."/>
            <person name="Lipzen A."/>
            <person name="Lutzoni F."/>
            <person name="Magnuson J."/>
            <person name="Mondo S."/>
            <person name="Nolan M."/>
            <person name="Ohm R."/>
            <person name="Pangilinan J."/>
            <person name="Park H.-J."/>
            <person name="Ramirez L."/>
            <person name="Alfaro M."/>
            <person name="Sun H."/>
            <person name="Tritt A."/>
            <person name="Yoshinaga Y."/>
            <person name="Zwiers L.-H."/>
            <person name="Turgeon B.G."/>
            <person name="Goodwin S.B."/>
            <person name="Spatafora J.W."/>
            <person name="Crous P.W."/>
            <person name="Grigoriev I.V."/>
        </authorList>
    </citation>
    <scope>NUCLEOTIDE SEQUENCE</scope>
    <source>
        <strain evidence="1">IPT5</strain>
    </source>
</reference>
<dbReference type="EMBL" id="MU006320">
    <property type="protein sequence ID" value="KAF2848126.1"/>
    <property type="molecule type" value="Genomic_DNA"/>
</dbReference>
<name>A0A6A7AXW5_9PLEO</name>
<keyword evidence="2" id="KW-1185">Reference proteome</keyword>
<evidence type="ECO:0000313" key="1">
    <source>
        <dbReference type="EMBL" id="KAF2848126.1"/>
    </source>
</evidence>
<dbReference type="OrthoDB" id="3791997at2759"/>
<evidence type="ECO:0000313" key="2">
    <source>
        <dbReference type="Proteomes" id="UP000799423"/>
    </source>
</evidence>
<proteinExistence type="predicted"/>
<gene>
    <name evidence="1" type="ORF">T440DRAFT_177596</name>
</gene>
<dbReference type="Proteomes" id="UP000799423">
    <property type="component" value="Unassembled WGS sequence"/>
</dbReference>